<organism evidence="1 2">
    <name type="scientific">Vitrella brassicaformis (strain CCMP3155)</name>
    <dbReference type="NCBI Taxonomy" id="1169540"/>
    <lineage>
        <taxon>Eukaryota</taxon>
        <taxon>Sar</taxon>
        <taxon>Alveolata</taxon>
        <taxon>Colpodellida</taxon>
        <taxon>Vitrellaceae</taxon>
        <taxon>Vitrella</taxon>
    </lineage>
</organism>
<sequence>MASMRQLTRVEATSRLDTQIVTLLEGIDAQRAEIASTYNAGKLLTDHGASDGSAASAADDLLGLNIGGSLCSMRRKHMTLVEGTTLASLFSGRWDRRFVRDGDSRVFLDVCPAAFEAIQDAIYADGKEAVAHLMGEAAKRNHQGPHDFWFLKLLTSPASQHHPRDDGPADDHIDAADMPSISKGKVPRLHGFVAAVESFLNGYLAKHAEVEKMRREKKAECAELMAEIKAFTSFLKPLAGDGAIRSVTVSGRTLSTTQATVDEMSDTLRNRFDLWPAPIEDVPVDHVRRLIDHYRRKRHAAGAGGAQLSVGVDVPLRIAGSVEQHWFRKTATMYGVDLSMHGLYGVDVSMYGLEKTLLSDSSLTASLMECLQGAGVGHPTKIQHRGSAGDSSLFPFFEQAAIPSHVCLIRLGEASVVGWIYNKPEQVIHLVSLSPEPKCVRLPIDGDHTVVVDRNASIRVGTLARYFGLRLYGGAFTFHGFGGNPDDRRRRVHAVVPERGHFSAAEVFGLL</sequence>
<reference evidence="1 2" key="1">
    <citation type="submission" date="2014-11" db="EMBL/GenBank/DDBJ databases">
        <authorList>
            <person name="Zhu J."/>
            <person name="Qi W."/>
            <person name="Song R."/>
        </authorList>
    </citation>
    <scope>NUCLEOTIDE SEQUENCE [LARGE SCALE GENOMIC DNA]</scope>
</reference>
<dbReference type="AlphaFoldDB" id="A0A0G4GPE4"/>
<dbReference type="PhylomeDB" id="A0A0G4GPE4"/>
<dbReference type="InParanoid" id="A0A0G4GPE4"/>
<name>A0A0G4GPE4_VITBC</name>
<gene>
    <name evidence="1" type="ORF">Vbra_972</name>
</gene>
<evidence type="ECO:0008006" key="3">
    <source>
        <dbReference type="Google" id="ProtNLM"/>
    </source>
</evidence>
<dbReference type="InterPro" id="IPR011333">
    <property type="entry name" value="SKP1/BTB/POZ_sf"/>
</dbReference>
<dbReference type="VEuPathDB" id="CryptoDB:Vbra_972"/>
<dbReference type="Proteomes" id="UP000041254">
    <property type="component" value="Unassembled WGS sequence"/>
</dbReference>
<dbReference type="SUPFAM" id="SSF54695">
    <property type="entry name" value="POZ domain"/>
    <property type="match status" value="1"/>
</dbReference>
<dbReference type="Gene3D" id="3.30.710.10">
    <property type="entry name" value="Potassium Channel Kv1.1, Chain A"/>
    <property type="match status" value="1"/>
</dbReference>
<evidence type="ECO:0000313" key="2">
    <source>
        <dbReference type="Proteomes" id="UP000041254"/>
    </source>
</evidence>
<proteinExistence type="predicted"/>
<accession>A0A0G4GPE4</accession>
<dbReference type="EMBL" id="CDMY01000748">
    <property type="protein sequence ID" value="CEM32255.1"/>
    <property type="molecule type" value="Genomic_DNA"/>
</dbReference>
<dbReference type="OrthoDB" id="431168at2759"/>
<keyword evidence="2" id="KW-1185">Reference proteome</keyword>
<evidence type="ECO:0000313" key="1">
    <source>
        <dbReference type="EMBL" id="CEM32255.1"/>
    </source>
</evidence>
<protein>
    <recommendedName>
        <fullName evidence="3">Potassium channel tetramerisation-type BTB domain-containing protein</fullName>
    </recommendedName>
</protein>